<sequence>MDEVLNVRVTGITFRAHKWTVCDAIFFAAPFGVLSSSNCSRICMQIVKSARRDLIPVFWRGLTSLRRVMLSDSGGF</sequence>
<protein>
    <submittedName>
        <fullName evidence="2">BTB domain-containing protein</fullName>
    </submittedName>
</protein>
<dbReference type="WBParaSite" id="Hba_10071">
    <property type="protein sequence ID" value="Hba_10071"/>
    <property type="gene ID" value="Hba_10071"/>
</dbReference>
<dbReference type="Proteomes" id="UP000095283">
    <property type="component" value="Unplaced"/>
</dbReference>
<name>A0A1I7WXU6_HETBA</name>
<organism evidence="1 2">
    <name type="scientific">Heterorhabditis bacteriophora</name>
    <name type="common">Entomopathogenic nematode worm</name>
    <dbReference type="NCBI Taxonomy" id="37862"/>
    <lineage>
        <taxon>Eukaryota</taxon>
        <taxon>Metazoa</taxon>
        <taxon>Ecdysozoa</taxon>
        <taxon>Nematoda</taxon>
        <taxon>Chromadorea</taxon>
        <taxon>Rhabditida</taxon>
        <taxon>Rhabditina</taxon>
        <taxon>Rhabditomorpha</taxon>
        <taxon>Strongyloidea</taxon>
        <taxon>Heterorhabditidae</taxon>
        <taxon>Heterorhabditis</taxon>
    </lineage>
</organism>
<evidence type="ECO:0000313" key="1">
    <source>
        <dbReference type="Proteomes" id="UP000095283"/>
    </source>
</evidence>
<evidence type="ECO:0000313" key="2">
    <source>
        <dbReference type="WBParaSite" id="Hba_10071"/>
    </source>
</evidence>
<dbReference type="AlphaFoldDB" id="A0A1I7WXU6"/>
<proteinExistence type="predicted"/>
<reference evidence="2" key="1">
    <citation type="submission" date="2016-11" db="UniProtKB">
        <authorList>
            <consortium name="WormBaseParasite"/>
        </authorList>
    </citation>
    <scope>IDENTIFICATION</scope>
</reference>
<keyword evidence="1" id="KW-1185">Reference proteome</keyword>
<accession>A0A1I7WXU6</accession>